<protein>
    <submittedName>
        <fullName evidence="1">Uncharacterized protein</fullName>
    </submittedName>
</protein>
<sequence>MEGGGGKLDGKKFLEHSQNAKLVNKAELLKMTKRNMLEDHHPELDFLGMHQNMLECQVTQNKGAEPPIIKRKMRSTPQKNYRLPTQTRIINPALL</sequence>
<dbReference type="Proteomes" id="UP000242814">
    <property type="component" value="Unassembled WGS sequence"/>
</dbReference>
<evidence type="ECO:0000313" key="1">
    <source>
        <dbReference type="EMBL" id="ODH33551.1"/>
    </source>
</evidence>
<name>A0A1D2JGH4_PARBR</name>
<proteinExistence type="predicted"/>
<dbReference type="VEuPathDB" id="FungiDB:PABG_11469"/>
<accession>A0A1D2JGH4</accession>
<dbReference type="EMBL" id="LZYO01000111">
    <property type="protein sequence ID" value="ODH33551.1"/>
    <property type="molecule type" value="Genomic_DNA"/>
</dbReference>
<organism evidence="1 2">
    <name type="scientific">Paracoccidioides brasiliensis</name>
    <dbReference type="NCBI Taxonomy" id="121759"/>
    <lineage>
        <taxon>Eukaryota</taxon>
        <taxon>Fungi</taxon>
        <taxon>Dikarya</taxon>
        <taxon>Ascomycota</taxon>
        <taxon>Pezizomycotina</taxon>
        <taxon>Eurotiomycetes</taxon>
        <taxon>Eurotiomycetidae</taxon>
        <taxon>Onygenales</taxon>
        <taxon>Ajellomycetaceae</taxon>
        <taxon>Paracoccidioides</taxon>
    </lineage>
</organism>
<dbReference type="VEuPathDB" id="FungiDB:PADG_11094"/>
<comment type="caution">
    <text evidence="1">The sequence shown here is derived from an EMBL/GenBank/DDBJ whole genome shotgun (WGS) entry which is preliminary data.</text>
</comment>
<gene>
    <name evidence="1" type="ORF">ACO22_03299</name>
</gene>
<evidence type="ECO:0000313" key="2">
    <source>
        <dbReference type="Proteomes" id="UP000242814"/>
    </source>
</evidence>
<reference evidence="1 2" key="1">
    <citation type="submission" date="2016-06" db="EMBL/GenBank/DDBJ databases">
        <authorList>
            <person name="Kjaerup R.B."/>
            <person name="Dalgaard T.S."/>
            <person name="Juul-Madsen H.R."/>
        </authorList>
    </citation>
    <scope>NUCLEOTIDE SEQUENCE [LARGE SCALE GENOMIC DNA]</scope>
    <source>
        <strain evidence="1 2">Pb300</strain>
    </source>
</reference>
<dbReference type="AlphaFoldDB" id="A0A1D2JGH4"/>